<accession>A0ABM8XVX9</accession>
<dbReference type="RefSeq" id="WP_224008282.1">
    <property type="nucleotide sequence ID" value="NZ_CAJZAF010000038.1"/>
</dbReference>
<dbReference type="Proteomes" id="UP000701702">
    <property type="component" value="Unassembled WGS sequence"/>
</dbReference>
<evidence type="ECO:0000313" key="1">
    <source>
        <dbReference type="EMBL" id="CAG9184532.1"/>
    </source>
</evidence>
<name>A0ABM8XVX9_9BURK</name>
<gene>
    <name evidence="1" type="ORF">LMG23994_05426</name>
</gene>
<protein>
    <recommendedName>
        <fullName evidence="3">Hemerythrin-like domain-containing protein</fullName>
    </recommendedName>
</protein>
<reference evidence="1 2" key="1">
    <citation type="submission" date="2021-08" db="EMBL/GenBank/DDBJ databases">
        <authorList>
            <person name="Peeters C."/>
        </authorList>
    </citation>
    <scope>NUCLEOTIDE SEQUENCE [LARGE SCALE GENOMIC DNA]</scope>
    <source>
        <strain evidence="1 2">LMG 23994</strain>
    </source>
</reference>
<sequence length="145" mass="16454">MLEARYTVLSEYVGHHVEEEENELFPAIIRAKIDLAEAAQQLESRKSVSELLGETATRQAAQESTSVSLFFNADEKITVHAHTRRTHRRRNGAIQRLLRFSNHNEHAWLSSMITTAVQVAIGPQRRRVMVLPRHQGNAAWNDGCS</sequence>
<comment type="caution">
    <text evidence="1">The sequence shown here is derived from an EMBL/GenBank/DDBJ whole genome shotgun (WGS) entry which is preliminary data.</text>
</comment>
<proteinExistence type="predicted"/>
<evidence type="ECO:0008006" key="3">
    <source>
        <dbReference type="Google" id="ProtNLM"/>
    </source>
</evidence>
<organism evidence="1 2">
    <name type="scientific">Cupriavidus pinatubonensis</name>
    <dbReference type="NCBI Taxonomy" id="248026"/>
    <lineage>
        <taxon>Bacteria</taxon>
        <taxon>Pseudomonadati</taxon>
        <taxon>Pseudomonadota</taxon>
        <taxon>Betaproteobacteria</taxon>
        <taxon>Burkholderiales</taxon>
        <taxon>Burkholderiaceae</taxon>
        <taxon>Cupriavidus</taxon>
    </lineage>
</organism>
<dbReference type="EMBL" id="CAJZAF010000038">
    <property type="protein sequence ID" value="CAG9184532.1"/>
    <property type="molecule type" value="Genomic_DNA"/>
</dbReference>
<keyword evidence="2" id="KW-1185">Reference proteome</keyword>
<evidence type="ECO:0000313" key="2">
    <source>
        <dbReference type="Proteomes" id="UP000701702"/>
    </source>
</evidence>